<dbReference type="CDD" id="cd18578">
    <property type="entry name" value="ABC_6TM_Pgp_ABCB1_D2_like"/>
    <property type="match status" value="1"/>
</dbReference>
<dbReference type="InterPro" id="IPR017871">
    <property type="entry name" value="ABC_transporter-like_CS"/>
</dbReference>
<dbReference type="AlphaFoldDB" id="A0A9D4TZF4"/>
<dbReference type="Gene3D" id="3.40.50.300">
    <property type="entry name" value="P-loop containing nucleotide triphosphate hydrolases"/>
    <property type="match status" value="2"/>
</dbReference>
<dbReference type="GO" id="GO:0090374">
    <property type="term" value="P:oligopeptide export from mitochondrion"/>
    <property type="evidence" value="ECO:0007669"/>
    <property type="project" value="TreeGrafter"/>
</dbReference>
<comment type="caution">
    <text evidence="15">The sequence shown here is derived from an EMBL/GenBank/DDBJ whole genome shotgun (WGS) entry which is preliminary data.</text>
</comment>
<dbReference type="EMBL" id="SIDB01000001">
    <property type="protein sequence ID" value="KAI3438784.1"/>
    <property type="molecule type" value="Genomic_DNA"/>
</dbReference>
<evidence type="ECO:0000256" key="7">
    <source>
        <dbReference type="ARBA" id="ARBA00022741"/>
    </source>
</evidence>
<evidence type="ECO:0000256" key="10">
    <source>
        <dbReference type="ARBA" id="ARBA00023136"/>
    </source>
</evidence>
<dbReference type="GO" id="GO:0015421">
    <property type="term" value="F:ABC-type oligopeptide transporter activity"/>
    <property type="evidence" value="ECO:0007669"/>
    <property type="project" value="TreeGrafter"/>
</dbReference>
<evidence type="ECO:0000256" key="1">
    <source>
        <dbReference type="ARBA" id="ARBA00004651"/>
    </source>
</evidence>
<feature type="domain" description="ABC transmembrane type-1" evidence="14">
    <location>
        <begin position="609"/>
        <end position="887"/>
    </location>
</feature>
<dbReference type="FunFam" id="3.40.50.300:FF:000299">
    <property type="entry name" value="ABC transporter ATP-binding protein/permease"/>
    <property type="match status" value="1"/>
</dbReference>
<dbReference type="PANTHER" id="PTHR43394">
    <property type="entry name" value="ATP-DEPENDENT PERMEASE MDL1, MITOCHONDRIAL"/>
    <property type="match status" value="1"/>
</dbReference>
<evidence type="ECO:0000256" key="9">
    <source>
        <dbReference type="ARBA" id="ARBA00022989"/>
    </source>
</evidence>
<evidence type="ECO:0000256" key="2">
    <source>
        <dbReference type="ARBA" id="ARBA00007577"/>
    </source>
</evidence>
<keyword evidence="8" id="KW-0067">ATP-binding</keyword>
<dbReference type="PROSITE" id="PS00211">
    <property type="entry name" value="ABC_TRANSPORTER_1"/>
    <property type="match status" value="2"/>
</dbReference>
<evidence type="ECO:0000256" key="8">
    <source>
        <dbReference type="ARBA" id="ARBA00022840"/>
    </source>
</evidence>
<feature type="transmembrane region" description="Helical" evidence="12">
    <location>
        <begin position="644"/>
        <end position="669"/>
    </location>
</feature>
<dbReference type="PROSITE" id="PS50929">
    <property type="entry name" value="ABC_TM1F"/>
    <property type="match status" value="2"/>
</dbReference>
<feature type="transmembrane region" description="Helical" evidence="12">
    <location>
        <begin position="122"/>
        <end position="146"/>
    </location>
</feature>
<evidence type="ECO:0000313" key="16">
    <source>
        <dbReference type="Proteomes" id="UP001055712"/>
    </source>
</evidence>
<keyword evidence="6" id="KW-0677">Repeat</keyword>
<dbReference type="InterPro" id="IPR039421">
    <property type="entry name" value="Type_1_exporter"/>
</dbReference>
<reference evidence="15" key="1">
    <citation type="journal article" date="2019" name="Plant J.">
        <title>Chlorella vulgaris genome assembly and annotation reveals the molecular basis for metabolic acclimation to high light conditions.</title>
        <authorList>
            <person name="Cecchin M."/>
            <person name="Marcolungo L."/>
            <person name="Rossato M."/>
            <person name="Girolomoni L."/>
            <person name="Cosentino E."/>
            <person name="Cuine S."/>
            <person name="Li-Beisson Y."/>
            <person name="Delledonne M."/>
            <person name="Ballottari M."/>
        </authorList>
    </citation>
    <scope>NUCLEOTIDE SEQUENCE</scope>
    <source>
        <strain evidence="15">211/11P</strain>
    </source>
</reference>
<keyword evidence="11" id="KW-0325">Glycoprotein</keyword>
<comment type="subcellular location">
    <subcellularLocation>
        <location evidence="1">Cell membrane</location>
        <topology evidence="1">Multi-pass membrane protein</topology>
    </subcellularLocation>
</comment>
<dbReference type="GO" id="GO:0005886">
    <property type="term" value="C:plasma membrane"/>
    <property type="evidence" value="ECO:0007669"/>
    <property type="project" value="UniProtKB-SubCell"/>
</dbReference>
<dbReference type="PANTHER" id="PTHR43394:SF18">
    <property type="entry name" value="ABC TRANSPORTER B FAMILY MEMBER 11-LIKE"/>
    <property type="match status" value="1"/>
</dbReference>
<dbReference type="GO" id="GO:0005524">
    <property type="term" value="F:ATP binding"/>
    <property type="evidence" value="ECO:0007669"/>
    <property type="project" value="UniProtKB-KW"/>
</dbReference>
<keyword evidence="10 12" id="KW-0472">Membrane</keyword>
<dbReference type="Proteomes" id="UP001055712">
    <property type="component" value="Unassembled WGS sequence"/>
</dbReference>
<evidence type="ECO:0000256" key="3">
    <source>
        <dbReference type="ARBA" id="ARBA00022448"/>
    </source>
</evidence>
<feature type="transmembrane region" description="Helical" evidence="12">
    <location>
        <begin position="747"/>
        <end position="769"/>
    </location>
</feature>
<feature type="domain" description="ABC transmembrane type-1" evidence="14">
    <location>
        <begin position="1"/>
        <end position="186"/>
    </location>
</feature>
<feature type="domain" description="ABC transporter" evidence="13">
    <location>
        <begin position="254"/>
        <end position="516"/>
    </location>
</feature>
<gene>
    <name evidence="15" type="ORF">D9Q98_001201</name>
</gene>
<evidence type="ECO:0000259" key="14">
    <source>
        <dbReference type="PROSITE" id="PS50929"/>
    </source>
</evidence>
<dbReference type="PROSITE" id="PS50893">
    <property type="entry name" value="ABC_TRANSPORTER_2"/>
    <property type="match status" value="2"/>
</dbReference>
<evidence type="ECO:0000256" key="12">
    <source>
        <dbReference type="SAM" id="Phobius"/>
    </source>
</evidence>
<reference evidence="15" key="2">
    <citation type="submission" date="2020-11" db="EMBL/GenBank/DDBJ databases">
        <authorList>
            <person name="Cecchin M."/>
            <person name="Marcolungo L."/>
            <person name="Rossato M."/>
            <person name="Girolomoni L."/>
            <person name="Cosentino E."/>
            <person name="Cuine S."/>
            <person name="Li-Beisson Y."/>
            <person name="Delledonne M."/>
            <person name="Ballottari M."/>
        </authorList>
    </citation>
    <scope>NUCLEOTIDE SEQUENCE</scope>
    <source>
        <strain evidence="15">211/11P</strain>
        <tissue evidence="15">Whole cell</tissue>
    </source>
</reference>
<proteinExistence type="inferred from homology"/>
<feature type="transmembrane region" description="Helical" evidence="12">
    <location>
        <begin position="158"/>
        <end position="177"/>
    </location>
</feature>
<evidence type="ECO:0000256" key="11">
    <source>
        <dbReference type="ARBA" id="ARBA00023180"/>
    </source>
</evidence>
<organism evidence="15 16">
    <name type="scientific">Chlorella vulgaris</name>
    <name type="common">Green alga</name>
    <dbReference type="NCBI Taxonomy" id="3077"/>
    <lineage>
        <taxon>Eukaryota</taxon>
        <taxon>Viridiplantae</taxon>
        <taxon>Chlorophyta</taxon>
        <taxon>core chlorophytes</taxon>
        <taxon>Trebouxiophyceae</taxon>
        <taxon>Chlorellales</taxon>
        <taxon>Chlorellaceae</taxon>
        <taxon>Chlorella clade</taxon>
        <taxon>Chlorella</taxon>
    </lineage>
</organism>
<evidence type="ECO:0000256" key="6">
    <source>
        <dbReference type="ARBA" id="ARBA00022737"/>
    </source>
</evidence>
<keyword evidence="16" id="KW-1185">Reference proteome</keyword>
<dbReference type="InterPro" id="IPR036640">
    <property type="entry name" value="ABC1_TM_sf"/>
</dbReference>
<dbReference type="InterPro" id="IPR003593">
    <property type="entry name" value="AAA+_ATPase"/>
</dbReference>
<keyword evidence="5 12" id="KW-0812">Transmembrane</keyword>
<feature type="transmembrane region" description="Helical" evidence="12">
    <location>
        <begin position="57"/>
        <end position="81"/>
    </location>
</feature>
<keyword evidence="3" id="KW-0813">Transport</keyword>
<dbReference type="InterPro" id="IPR003439">
    <property type="entry name" value="ABC_transporter-like_ATP-bd"/>
</dbReference>
<evidence type="ECO:0000259" key="13">
    <source>
        <dbReference type="PROSITE" id="PS50893"/>
    </source>
</evidence>
<accession>A0A9D4TZF4</accession>
<dbReference type="Pfam" id="PF00005">
    <property type="entry name" value="ABC_tran"/>
    <property type="match status" value="2"/>
</dbReference>
<keyword evidence="4" id="KW-1003">Cell membrane</keyword>
<evidence type="ECO:0000256" key="4">
    <source>
        <dbReference type="ARBA" id="ARBA00022475"/>
    </source>
</evidence>
<feature type="domain" description="ABC transporter" evidence="13">
    <location>
        <begin position="919"/>
        <end position="1154"/>
    </location>
</feature>
<dbReference type="Pfam" id="PF00664">
    <property type="entry name" value="ABC_membrane"/>
    <property type="match status" value="2"/>
</dbReference>
<protein>
    <submittedName>
        <fullName evidence="15">Uncharacterized protein</fullName>
    </submittedName>
</protein>
<dbReference type="FunFam" id="3.40.50.300:FF:000240">
    <property type="entry name" value="ABC transporter B family member 20"/>
    <property type="match status" value="1"/>
</dbReference>
<feature type="transmembrane region" description="Helical" evidence="12">
    <location>
        <begin position="32"/>
        <end position="51"/>
    </location>
</feature>
<dbReference type="GO" id="GO:0005743">
    <property type="term" value="C:mitochondrial inner membrane"/>
    <property type="evidence" value="ECO:0007669"/>
    <property type="project" value="TreeGrafter"/>
</dbReference>
<dbReference type="SMART" id="SM00382">
    <property type="entry name" value="AAA"/>
    <property type="match status" value="2"/>
</dbReference>
<feature type="transmembrane region" description="Helical" evidence="12">
    <location>
        <begin position="820"/>
        <end position="847"/>
    </location>
</feature>
<keyword evidence="7" id="KW-0547">Nucleotide-binding</keyword>
<dbReference type="InterPro" id="IPR011527">
    <property type="entry name" value="ABC1_TM_dom"/>
</dbReference>
<comment type="similarity">
    <text evidence="2">Belongs to the ABC transporter superfamily. ABCB family. Multidrug resistance exporter (TC 3.A.1.201) subfamily.</text>
</comment>
<name>A0A9D4TZF4_CHLVU</name>
<dbReference type="InterPro" id="IPR027417">
    <property type="entry name" value="P-loop_NTPase"/>
</dbReference>
<dbReference type="CDD" id="cd18577">
    <property type="entry name" value="ABC_6TM_Pgp_ABCB1_D1_like"/>
    <property type="match status" value="1"/>
</dbReference>
<feature type="transmembrane region" description="Helical" evidence="12">
    <location>
        <begin position="607"/>
        <end position="624"/>
    </location>
</feature>
<dbReference type="SUPFAM" id="SSF90123">
    <property type="entry name" value="ABC transporter transmembrane region"/>
    <property type="match status" value="2"/>
</dbReference>
<keyword evidence="9 12" id="KW-1133">Transmembrane helix</keyword>
<dbReference type="Gene3D" id="1.20.1560.10">
    <property type="entry name" value="ABC transporter type 1, transmembrane domain"/>
    <property type="match status" value="2"/>
</dbReference>
<dbReference type="SUPFAM" id="SSF52540">
    <property type="entry name" value="P-loop containing nucleoside triphosphate hydrolases"/>
    <property type="match status" value="2"/>
</dbReference>
<dbReference type="GO" id="GO:0016887">
    <property type="term" value="F:ATP hydrolysis activity"/>
    <property type="evidence" value="ECO:0007669"/>
    <property type="project" value="InterPro"/>
</dbReference>
<sequence>MAFFDTATSNADLLHGLREEALAYQEAVSDKLGSFLQGLACFVGALIVSFIRGWDMALVVLASIPALVIVGAICGVFTARLQAKASKAYSRAGGIAGEAVANHLTVAAYGQEEAVVGEKQGLLAGFTLGATHLVFFGAYALALWYGSRRVADGEMDGGKVWTIILSCVLGGFSLGGAMPHLAVFQRGCVAAASLFAVIERKSAQAAPLASAPVTVTFTSSQPGEAGPKQASKTMVVYAEAEGQLAPPDSCHGDLELSNVTFAYPARPDRPVFQSLSLVFPAGKTTALVGESGSGKSTIIQLLLRLYDPASGAVMLDGRDVQSLPISWLRAQASMLWQAALHWHAVALEIGWELRLVNWFGLVSQTPTLFASSILDNIALDSGAGMEAVVAAAMAANAHGFISKLPNGYDTVVGERGSNLSGGQKQRIAIARAILRSPQVLLLDEATSALDSGCEKAVQSALEALTPGRTCITVAHRLSTVAAADAIHVLKGGAVVESGTHRQLMERGGYYTSLASKQAMRLEEEAEVHGPEQGGAAAGGDAMVTVTPGRAKAGPRKMRDSVLRRGSVRLSIIPQGLKDKLAPRRSQEGGEAPPVAFSRLAAMNRPEWRFGVLGLLCATAAGLQMPGFSLALSEVLSGLSEGQKWALVFVGVGVGALLVETVEGWCFGVMGQRLATRLRTLVLKSLLRQEAAFFDRPENASGALMSTLAGDAASVRGAVGDRLGVLFTMLSCIVASFTIAFYNGWSVTLVVTAALPVLIASNGLLAKLAFGAQAIDREALSHANAMATEALGAIKTVAAFNMQPSYVRLYQKELQRSAPAWSALLAGLGFGCSQFFLLGVTSLGFWFGGTQVGAGKLGFKEMLTANMAVFYAAFGLAQAQTAFPDLAKAAEAVRRTFRILDRQPAIDPAAGATVELEGGVELKHVTFAYPSRPGRLILKDFNLAVPAGTSCALVGESGHGKSTIIGLLERFYEPQEGQVLIDGINIASLHLGGLRRQIALVGQEPVVFSASILDNITLGSGASMQQVQAAAKAAHALEFIEALPEGFATRLGDGGSQLSGGQLQRLAVARAMLRAPRILLLDEPTSALDSESERMVQAALEALLVGRTTIVVAHRLSTVVACTRIAAIYRGRVLEQGTHAELLAKPTGYYRHLWDASQA</sequence>
<evidence type="ECO:0000256" key="5">
    <source>
        <dbReference type="ARBA" id="ARBA00022692"/>
    </source>
</evidence>
<feature type="transmembrane region" description="Helical" evidence="12">
    <location>
        <begin position="722"/>
        <end position="741"/>
    </location>
</feature>
<evidence type="ECO:0000313" key="15">
    <source>
        <dbReference type="EMBL" id="KAI3438784.1"/>
    </source>
</evidence>
<dbReference type="OrthoDB" id="508731at2759"/>